<feature type="region of interest" description="Disordered" evidence="1">
    <location>
        <begin position="172"/>
        <end position="213"/>
    </location>
</feature>
<dbReference type="SUPFAM" id="SSF110087">
    <property type="entry name" value="DR1885-like metal-binding protein"/>
    <property type="match status" value="1"/>
</dbReference>
<dbReference type="Proteomes" id="UP001170379">
    <property type="component" value="Unassembled WGS sequence"/>
</dbReference>
<dbReference type="PANTHER" id="PTHR36302">
    <property type="entry name" value="BLR7088 PROTEIN"/>
    <property type="match status" value="1"/>
</dbReference>
<evidence type="ECO:0000256" key="2">
    <source>
        <dbReference type="SAM" id="SignalP"/>
    </source>
</evidence>
<reference evidence="3" key="1">
    <citation type="submission" date="2018-03" db="EMBL/GenBank/DDBJ databases">
        <authorList>
            <person name="Nunes O.C."/>
            <person name="Lopes A.R."/>
            <person name="Froufe H."/>
            <person name="Munoz-Merida A."/>
            <person name="Barroso C."/>
            <person name="Egas C."/>
        </authorList>
    </citation>
    <scope>NUCLEOTIDE SEQUENCE</scope>
    <source>
        <strain evidence="3">ON4</strain>
    </source>
</reference>
<evidence type="ECO:0000313" key="3">
    <source>
        <dbReference type="EMBL" id="MDJ1371504.1"/>
    </source>
</evidence>
<evidence type="ECO:0000313" key="4">
    <source>
        <dbReference type="Proteomes" id="UP001170379"/>
    </source>
</evidence>
<dbReference type="Gene3D" id="2.60.40.1890">
    <property type="entry name" value="PCu(A)C copper chaperone"/>
    <property type="match status" value="1"/>
</dbReference>
<dbReference type="PANTHER" id="PTHR36302:SF1">
    <property type="entry name" value="COPPER CHAPERONE PCU(A)C"/>
    <property type="match status" value="1"/>
</dbReference>
<keyword evidence="2" id="KW-0732">Signal</keyword>
<sequence>MRNQTTMNTVMTRVLVAPAILLAAFGLAGCANPQPESTATDAAFVQESDLLAISDAWVKATDTEMTGSFGTLTNKSDADITIVSATTEVAGMTELHETIVQSDGSSVMQEIDGGFVVPAGEDLVLEPGGNHVMLMGLNTEILPGDEVTITLATGDGEEFEYVATAREYTGAQETYAPDGSMQGGGAGGSGGEMDHDMDQNQTQDQDMVHQDNE</sequence>
<dbReference type="InterPro" id="IPR007410">
    <property type="entry name" value="LpqE-like"/>
</dbReference>
<dbReference type="Pfam" id="PF04314">
    <property type="entry name" value="PCuAC"/>
    <property type="match status" value="1"/>
</dbReference>
<name>A0ABT7C9N5_9MICO</name>
<comment type="caution">
    <text evidence="3">The sequence shown here is derived from an EMBL/GenBank/DDBJ whole genome shotgun (WGS) entry which is preliminary data.</text>
</comment>
<feature type="signal peptide" evidence="2">
    <location>
        <begin position="1"/>
        <end position="33"/>
    </location>
</feature>
<dbReference type="InterPro" id="IPR036182">
    <property type="entry name" value="PCuAC_sf"/>
</dbReference>
<protein>
    <submittedName>
        <fullName evidence="3">Copper chaperone PCu(A)C</fullName>
    </submittedName>
</protein>
<accession>A0ABT7C9N5</accession>
<dbReference type="PROSITE" id="PS51257">
    <property type="entry name" value="PROKAR_LIPOPROTEIN"/>
    <property type="match status" value="1"/>
</dbReference>
<gene>
    <name evidence="3" type="ORF">C7K25_09015</name>
</gene>
<feature type="chain" id="PRO_5046312781" evidence="2">
    <location>
        <begin position="34"/>
        <end position="213"/>
    </location>
</feature>
<feature type="compositionally biased region" description="Gly residues" evidence="1">
    <location>
        <begin position="181"/>
        <end position="191"/>
    </location>
</feature>
<keyword evidence="4" id="KW-1185">Reference proteome</keyword>
<reference evidence="3" key="2">
    <citation type="journal article" date="2022" name="Sci. Rep.">
        <title>In silico prediction of the enzymes involved in the degradation of the herbicide molinate by Gulosibacter molinativorax ON4T.</title>
        <authorList>
            <person name="Lopes A.R."/>
            <person name="Bunin E."/>
            <person name="Viana A.T."/>
            <person name="Froufe H."/>
            <person name="Munoz-Merida A."/>
            <person name="Pinho D."/>
            <person name="Figueiredo J."/>
            <person name="Barroso C."/>
            <person name="Vaz-Moreira I."/>
            <person name="Bellanger X."/>
            <person name="Egas C."/>
            <person name="Nunes O.C."/>
        </authorList>
    </citation>
    <scope>NUCLEOTIDE SEQUENCE</scope>
    <source>
        <strain evidence="3">ON4</strain>
    </source>
</reference>
<evidence type="ECO:0000256" key="1">
    <source>
        <dbReference type="SAM" id="MobiDB-lite"/>
    </source>
</evidence>
<proteinExistence type="predicted"/>
<dbReference type="InterPro" id="IPR058248">
    <property type="entry name" value="Lxx211020-like"/>
</dbReference>
<dbReference type="EMBL" id="PXVD01000013">
    <property type="protein sequence ID" value="MDJ1371504.1"/>
    <property type="molecule type" value="Genomic_DNA"/>
</dbReference>
<organism evidence="3 4">
    <name type="scientific">Gulosibacter molinativorax</name>
    <dbReference type="NCBI Taxonomy" id="256821"/>
    <lineage>
        <taxon>Bacteria</taxon>
        <taxon>Bacillati</taxon>
        <taxon>Actinomycetota</taxon>
        <taxon>Actinomycetes</taxon>
        <taxon>Micrococcales</taxon>
        <taxon>Microbacteriaceae</taxon>
        <taxon>Gulosibacter</taxon>
    </lineage>
</organism>